<protein>
    <submittedName>
        <fullName evidence="2">Uncharacterized protein</fullName>
    </submittedName>
</protein>
<dbReference type="EMBL" id="CACRZD030000004">
    <property type="protein sequence ID" value="CAA6658937.1"/>
    <property type="molecule type" value="Genomic_DNA"/>
</dbReference>
<proteinExistence type="predicted"/>
<sequence>MGKYVEILDLGVRIAARFHSHCPRPRACTTSLHPPPSTAATKVGTTRPLAPDSERPRTWRRLTADPAPPLSAIRRKLSSTPLFEIDLKYV</sequence>
<dbReference type="PANTHER" id="PTHR33983">
    <property type="entry name" value="OS07G0185900 PROTEIN"/>
    <property type="match status" value="1"/>
</dbReference>
<name>A0A7I8IM37_SPIIN</name>
<feature type="region of interest" description="Disordered" evidence="1">
    <location>
        <begin position="27"/>
        <end position="65"/>
    </location>
</feature>
<dbReference type="AlphaFoldDB" id="A0A7I8IM37"/>
<evidence type="ECO:0000313" key="3">
    <source>
        <dbReference type="Proteomes" id="UP001189122"/>
    </source>
</evidence>
<feature type="compositionally biased region" description="Polar residues" evidence="1">
    <location>
        <begin position="28"/>
        <end position="44"/>
    </location>
</feature>
<evidence type="ECO:0000313" key="2">
    <source>
        <dbReference type="EMBL" id="CAA2619211.1"/>
    </source>
</evidence>
<dbReference type="EMBL" id="LR743591">
    <property type="protein sequence ID" value="CAA2619211.1"/>
    <property type="molecule type" value="Genomic_DNA"/>
</dbReference>
<gene>
    <name evidence="2" type="ORF">SI7747_04005378</name>
</gene>
<keyword evidence="3" id="KW-1185">Reference proteome</keyword>
<dbReference type="Proteomes" id="UP001189122">
    <property type="component" value="Unassembled WGS sequence"/>
</dbReference>
<reference evidence="2 3" key="1">
    <citation type="submission" date="2019-12" db="EMBL/GenBank/DDBJ databases">
        <authorList>
            <person name="Scholz U."/>
            <person name="Mascher M."/>
            <person name="Fiebig A."/>
        </authorList>
    </citation>
    <scope>NUCLEOTIDE SEQUENCE</scope>
</reference>
<evidence type="ECO:0000256" key="1">
    <source>
        <dbReference type="SAM" id="MobiDB-lite"/>
    </source>
</evidence>
<organism evidence="2">
    <name type="scientific">Spirodela intermedia</name>
    <name type="common">Intermediate duckweed</name>
    <dbReference type="NCBI Taxonomy" id="51605"/>
    <lineage>
        <taxon>Eukaryota</taxon>
        <taxon>Viridiplantae</taxon>
        <taxon>Streptophyta</taxon>
        <taxon>Embryophyta</taxon>
        <taxon>Tracheophyta</taxon>
        <taxon>Spermatophyta</taxon>
        <taxon>Magnoliopsida</taxon>
        <taxon>Liliopsida</taxon>
        <taxon>Araceae</taxon>
        <taxon>Lemnoideae</taxon>
        <taxon>Spirodela</taxon>
    </lineage>
</organism>
<dbReference type="PANTHER" id="PTHR33983:SF1">
    <property type="entry name" value="OS07G0185900 PROTEIN"/>
    <property type="match status" value="1"/>
</dbReference>
<accession>A0A7I8IM37</accession>